<name>A0A381S172_9ZZZZ</name>
<dbReference type="Pfam" id="PF00202">
    <property type="entry name" value="Aminotran_3"/>
    <property type="match status" value="1"/>
</dbReference>
<dbReference type="GO" id="GO:0030170">
    <property type="term" value="F:pyridoxal phosphate binding"/>
    <property type="evidence" value="ECO:0007669"/>
    <property type="project" value="InterPro"/>
</dbReference>
<comment type="cofactor">
    <cofactor evidence="1">
        <name>pyridoxal 5'-phosphate</name>
        <dbReference type="ChEBI" id="CHEBI:597326"/>
    </cofactor>
</comment>
<organism evidence="3">
    <name type="scientific">marine metagenome</name>
    <dbReference type="NCBI Taxonomy" id="408172"/>
    <lineage>
        <taxon>unclassified sequences</taxon>
        <taxon>metagenomes</taxon>
        <taxon>ecological metagenomes</taxon>
    </lineage>
</organism>
<reference evidence="3" key="1">
    <citation type="submission" date="2018-05" db="EMBL/GenBank/DDBJ databases">
        <authorList>
            <person name="Lanie J.A."/>
            <person name="Ng W.-L."/>
            <person name="Kazmierczak K.M."/>
            <person name="Andrzejewski T.M."/>
            <person name="Davidsen T.M."/>
            <person name="Wayne K.J."/>
            <person name="Tettelin H."/>
            <person name="Glass J.I."/>
            <person name="Rusch D."/>
            <person name="Podicherti R."/>
            <person name="Tsui H.-C.T."/>
            <person name="Winkler M.E."/>
        </authorList>
    </citation>
    <scope>NUCLEOTIDE SEQUENCE</scope>
</reference>
<dbReference type="InterPro" id="IPR015422">
    <property type="entry name" value="PyrdxlP-dep_Trfase_small"/>
</dbReference>
<dbReference type="EMBL" id="UINC01002545">
    <property type="protein sequence ID" value="SUZ97832.1"/>
    <property type="molecule type" value="Genomic_DNA"/>
</dbReference>
<gene>
    <name evidence="3" type="ORF">METZ01_LOCUS50686</name>
</gene>
<dbReference type="PANTHER" id="PTHR43713:SF3">
    <property type="entry name" value="GLUTAMATE-1-SEMIALDEHYDE 2,1-AMINOMUTASE 1, CHLOROPLASTIC-RELATED"/>
    <property type="match status" value="1"/>
</dbReference>
<dbReference type="GO" id="GO:0008483">
    <property type="term" value="F:transaminase activity"/>
    <property type="evidence" value="ECO:0007669"/>
    <property type="project" value="InterPro"/>
</dbReference>
<dbReference type="InterPro" id="IPR015421">
    <property type="entry name" value="PyrdxlP-dep_Trfase_major"/>
</dbReference>
<evidence type="ECO:0000313" key="3">
    <source>
        <dbReference type="EMBL" id="SUZ97832.1"/>
    </source>
</evidence>
<keyword evidence="2" id="KW-0663">Pyridoxal phosphate</keyword>
<accession>A0A381S172</accession>
<evidence type="ECO:0000256" key="1">
    <source>
        <dbReference type="ARBA" id="ARBA00001933"/>
    </source>
</evidence>
<evidence type="ECO:0008006" key="4">
    <source>
        <dbReference type="Google" id="ProtNLM"/>
    </source>
</evidence>
<dbReference type="AlphaFoldDB" id="A0A381S172"/>
<dbReference type="CDD" id="cd00610">
    <property type="entry name" value="OAT_like"/>
    <property type="match status" value="1"/>
</dbReference>
<dbReference type="SUPFAM" id="SSF53383">
    <property type="entry name" value="PLP-dependent transferases"/>
    <property type="match status" value="1"/>
</dbReference>
<dbReference type="Gene3D" id="3.90.1150.10">
    <property type="entry name" value="Aspartate Aminotransferase, domain 1"/>
    <property type="match status" value="1"/>
</dbReference>
<evidence type="ECO:0000256" key="2">
    <source>
        <dbReference type="ARBA" id="ARBA00022898"/>
    </source>
</evidence>
<sequence length="458" mass="49564">MSSKEHPLVIKYKNFSPISENLAAQAREVFPGGDTRASAHYSPYPLSISKASGCVLTDVDGNQILDFMNNFTSLIHGHAHPQVVDAVQNQISLGSAYAAPSKNQIELAQLITERIPSVEQMRFTSSGTESTTMAIRCSRAATGRQKIMKMEGGYHGSYEMAEVSLAPFPKSRGDLEEPNSLPIDGSFPDSVLEDTVICPYNQPSMAQALIDKYASELAAIIVEPVLGSMGMVPATKEFLQALRDSATKHGIILIFDEVISLRIDQGGAQSFFDITPDLTCMGKIIGGGLPVGAIGGKSELMKLFSPEMPEPVMHASTFSGNALTMSAGLPAMRAFDEKECIRINDLAEKLRTGFNQAFSQAKILGNANGIGSLTNINFSNKPLNDSRDFMDGLYTSKHIGNLLHLTMLRNGVMSASRLMFCTSTAMSEKEIEKAITALHESLAELRPFVEEECPNLVA</sequence>
<dbReference type="PANTHER" id="PTHR43713">
    <property type="entry name" value="GLUTAMATE-1-SEMIALDEHYDE 2,1-AMINOMUTASE"/>
    <property type="match status" value="1"/>
</dbReference>
<protein>
    <recommendedName>
        <fullName evidence="4">Glutamate-1-semialdehyde 2,1-aminomutase</fullName>
    </recommendedName>
</protein>
<dbReference type="InterPro" id="IPR015424">
    <property type="entry name" value="PyrdxlP-dep_Trfase"/>
</dbReference>
<proteinExistence type="predicted"/>
<dbReference type="Gene3D" id="3.40.640.10">
    <property type="entry name" value="Type I PLP-dependent aspartate aminotransferase-like (Major domain)"/>
    <property type="match status" value="1"/>
</dbReference>
<dbReference type="InterPro" id="IPR005814">
    <property type="entry name" value="Aminotrans_3"/>
</dbReference>